<name>A0A5Q0M3X5_VARPD</name>
<dbReference type="EMBL" id="CP045644">
    <property type="protein sequence ID" value="QFZ83918.1"/>
    <property type="molecule type" value="Genomic_DNA"/>
</dbReference>
<organism evidence="2 3">
    <name type="scientific">Variovorax paradoxus</name>
    <dbReference type="NCBI Taxonomy" id="34073"/>
    <lineage>
        <taxon>Bacteria</taxon>
        <taxon>Pseudomonadati</taxon>
        <taxon>Pseudomonadota</taxon>
        <taxon>Betaproteobacteria</taxon>
        <taxon>Burkholderiales</taxon>
        <taxon>Comamonadaceae</taxon>
        <taxon>Variovorax</taxon>
    </lineage>
</organism>
<reference evidence="2 3" key="1">
    <citation type="submission" date="2019-10" db="EMBL/GenBank/DDBJ databases">
        <title>Complete genome sequence of Variovorax paradoxus 5C-2.</title>
        <authorList>
            <person name="Gogoleva N.E."/>
            <person name="Balkin A.S."/>
        </authorList>
    </citation>
    <scope>NUCLEOTIDE SEQUENCE [LARGE SCALE GENOMIC DNA]</scope>
    <source>
        <strain evidence="2 3">5C-2</strain>
    </source>
</reference>
<sequence length="109" mass="11771">MSLELTTHAQTGCGLGGVRGVQMRRQRQGRRHVETMAEPDAHERSARGGSNAGESQCGVHDGSWSKIAAVGCKGLEKGDGWCRELEATVKSVYGDVNNRDNLFLSCCCF</sequence>
<evidence type="ECO:0000313" key="2">
    <source>
        <dbReference type="EMBL" id="QFZ83918.1"/>
    </source>
</evidence>
<feature type="region of interest" description="Disordered" evidence="1">
    <location>
        <begin position="1"/>
        <end position="59"/>
    </location>
</feature>
<feature type="compositionally biased region" description="Polar residues" evidence="1">
    <location>
        <begin position="1"/>
        <end position="10"/>
    </location>
</feature>
<dbReference type="Proteomes" id="UP000326780">
    <property type="component" value="Chromosome"/>
</dbReference>
<proteinExistence type="predicted"/>
<evidence type="ECO:0000313" key="3">
    <source>
        <dbReference type="Proteomes" id="UP000326780"/>
    </source>
</evidence>
<evidence type="ECO:0000256" key="1">
    <source>
        <dbReference type="SAM" id="MobiDB-lite"/>
    </source>
</evidence>
<dbReference type="AlphaFoldDB" id="A0A5Q0M3X5"/>
<feature type="compositionally biased region" description="Basic and acidic residues" evidence="1">
    <location>
        <begin position="31"/>
        <end position="46"/>
    </location>
</feature>
<gene>
    <name evidence="2" type="ORF">GFK26_14700</name>
</gene>
<dbReference type="RefSeq" id="WP_153282579.1">
    <property type="nucleotide sequence ID" value="NZ_CP045644.1"/>
</dbReference>
<accession>A0A5Q0M3X5</accession>
<protein>
    <submittedName>
        <fullName evidence="2">Uncharacterized protein</fullName>
    </submittedName>
</protein>